<dbReference type="InterPro" id="IPR023631">
    <property type="entry name" value="Amidase_dom"/>
</dbReference>
<dbReference type="NCBIfam" id="NF005300">
    <property type="entry name" value="PRK06828.1"/>
    <property type="match status" value="1"/>
</dbReference>
<accession>A0A329QX03</accession>
<keyword evidence="2" id="KW-0378">Hydrolase</keyword>
<dbReference type="Gene3D" id="3.90.1300.10">
    <property type="entry name" value="Amidase signature (AS) domain"/>
    <property type="match status" value="1"/>
</dbReference>
<organism evidence="2 3">
    <name type="scientific">Paenibacillus taichungensis</name>
    <dbReference type="NCBI Taxonomy" id="484184"/>
    <lineage>
        <taxon>Bacteria</taxon>
        <taxon>Bacillati</taxon>
        <taxon>Bacillota</taxon>
        <taxon>Bacilli</taxon>
        <taxon>Bacillales</taxon>
        <taxon>Paenibacillaceae</taxon>
        <taxon>Paenibacillus</taxon>
    </lineage>
</organism>
<dbReference type="EC" id="3.5.1.4" evidence="2"/>
<name>A0A329QX03_9BACL</name>
<dbReference type="EMBL" id="QEVW01000005">
    <property type="protein sequence ID" value="RAW16845.1"/>
    <property type="molecule type" value="Genomic_DNA"/>
</dbReference>
<feature type="domain" description="Amidase" evidence="1">
    <location>
        <begin position="33"/>
        <end position="469"/>
    </location>
</feature>
<dbReference type="Proteomes" id="UP000250642">
    <property type="component" value="Unassembled WGS sequence"/>
</dbReference>
<proteinExistence type="predicted"/>
<dbReference type="Pfam" id="PF01425">
    <property type="entry name" value="Amidase"/>
    <property type="match status" value="1"/>
</dbReference>
<protein>
    <submittedName>
        <fullName evidence="2">Amidase</fullName>
        <ecNumber evidence="2">3.5.1.4</ecNumber>
    </submittedName>
</protein>
<dbReference type="InterPro" id="IPR036928">
    <property type="entry name" value="AS_sf"/>
</dbReference>
<dbReference type="GO" id="GO:0004040">
    <property type="term" value="F:amidase activity"/>
    <property type="evidence" value="ECO:0007669"/>
    <property type="project" value="UniProtKB-EC"/>
</dbReference>
<comment type="caution">
    <text evidence="2">The sequence shown here is derived from an EMBL/GenBank/DDBJ whole genome shotgun (WGS) entry which is preliminary data.</text>
</comment>
<dbReference type="AlphaFoldDB" id="A0A329QX03"/>
<dbReference type="SUPFAM" id="SSF75304">
    <property type="entry name" value="Amidase signature (AS) enzymes"/>
    <property type="match status" value="1"/>
</dbReference>
<dbReference type="RefSeq" id="WP_113052498.1">
    <property type="nucleotide sequence ID" value="NZ_QEVW01000005.1"/>
</dbReference>
<dbReference type="PANTHER" id="PTHR42678">
    <property type="entry name" value="AMIDASE"/>
    <property type="match status" value="1"/>
</dbReference>
<gene>
    <name evidence="2" type="ORF">DC345_07010</name>
</gene>
<evidence type="ECO:0000313" key="2">
    <source>
        <dbReference type="EMBL" id="RAW16845.1"/>
    </source>
</evidence>
<evidence type="ECO:0000259" key="1">
    <source>
        <dbReference type="Pfam" id="PF01425"/>
    </source>
</evidence>
<dbReference type="PANTHER" id="PTHR42678:SF34">
    <property type="entry name" value="OS04G0183300 PROTEIN"/>
    <property type="match status" value="1"/>
</dbReference>
<reference evidence="2 3" key="1">
    <citation type="submission" date="2018-04" db="EMBL/GenBank/DDBJ databases">
        <title>Paenibacillus taichungensis Genome sequencing and assembly.</title>
        <authorList>
            <person name="Xu J."/>
            <person name="Rensing C."/>
            <person name="Mazhar H.S."/>
        </authorList>
    </citation>
    <scope>NUCLEOTIDE SEQUENCE [LARGE SCALE GENOMIC DNA]</scope>
    <source>
        <strain evidence="2 3">NC1</strain>
    </source>
</reference>
<evidence type="ECO:0000313" key="3">
    <source>
        <dbReference type="Proteomes" id="UP000250642"/>
    </source>
</evidence>
<sequence>MGNLSELSHVNVEENTIFEIQAALEKGELCSRDLVLYYLYRIAQYDQNGPKINSVLEINPDAIFIAEALDAERKSVGPRGLLHGIPVLLKDNIETNDRMHTTAGALALETHISSKDSFLVSKLREAGAIILGKTNMTEWANGMSSDMWAGYSARGGQVLNPYGDFFPGGSSTGSAAAVAANFTMVSVGTETSGSILSPSIQNSIVGIKPTVGLTSRGGIIPFSHSQDTAGPMARTVTDAAILLGILSGKDEDDPATWKNPYSTIDYITCLDLNGLKNANIGIFRKAPLTRYRDNEEYDEVLFENAVIQIKEAGANIIEDIDIPSFDRKWEWNKLNNEFKYNVEHYLQSLPSHLPVHTLSELIEWNKQNAERALKYGQNHLEYREQLSNPLNNSNYILELITDLYHSQNNGIDYALHKFGLDAIVFPSYVGADLCARAGYPSIAVPAGYKESGRPFGITFAGKAFSESVLIRIAFAFEQLTAHRKKPNL</sequence>